<evidence type="ECO:0000259" key="5">
    <source>
        <dbReference type="Pfam" id="PF13476"/>
    </source>
</evidence>
<protein>
    <recommendedName>
        <fullName evidence="3">Nuclease SbcCD subunit C</fullName>
    </recommendedName>
</protein>
<evidence type="ECO:0000256" key="2">
    <source>
        <dbReference type="ARBA" id="ARBA00011322"/>
    </source>
</evidence>
<feature type="coiled-coil region" evidence="4">
    <location>
        <begin position="643"/>
        <end position="684"/>
    </location>
</feature>
<feature type="coiled-coil region" evidence="4">
    <location>
        <begin position="217"/>
        <end position="271"/>
    </location>
</feature>
<accession>A0A081P8Z4</accession>
<evidence type="ECO:0000313" key="7">
    <source>
        <dbReference type="Proteomes" id="UP000028123"/>
    </source>
</evidence>
<dbReference type="Pfam" id="PF13476">
    <property type="entry name" value="AAA_23"/>
    <property type="match status" value="1"/>
</dbReference>
<dbReference type="InterPro" id="IPR027417">
    <property type="entry name" value="P-loop_NTPase"/>
</dbReference>
<keyword evidence="4" id="KW-0175">Coiled coil</keyword>
<comment type="similarity">
    <text evidence="1">Belongs to the SMC family. SbcC subfamily.</text>
</comment>
<dbReference type="EMBL" id="JNVM01000004">
    <property type="protein sequence ID" value="KEQ27167.1"/>
    <property type="molecule type" value="Genomic_DNA"/>
</dbReference>
<dbReference type="eggNOG" id="COG0419">
    <property type="taxonomic scope" value="Bacteria"/>
</dbReference>
<dbReference type="OrthoDB" id="9795626at2"/>
<comment type="caution">
    <text evidence="6">The sequence shown here is derived from an EMBL/GenBank/DDBJ whole genome shotgun (WGS) entry which is preliminary data.</text>
</comment>
<feature type="coiled-coil region" evidence="4">
    <location>
        <begin position="725"/>
        <end position="863"/>
    </location>
</feature>
<dbReference type="GO" id="GO:0016887">
    <property type="term" value="F:ATP hydrolysis activity"/>
    <property type="evidence" value="ECO:0007669"/>
    <property type="project" value="InterPro"/>
</dbReference>
<sequence>MRPIHLQIAGLQSYREAQDIDFSALTGAGVFGIFGPTGSGKSTLLDAMTLALFGKVERAPGGTQAIMNQAEQTLSVSFTFELGHALGVKRYRVDRQFKRGGDVSVLGSLCRLIQYRDDEAIVLADKAGEVNQQIQDILGLSMADFTRAVVLPQGKFAEFLTLTGKDRRAMLQRLFHLEPYGDRLSAKTAARFKETDVAIRALQAEQQGLGDASQAALALAEQRLGEAREAARGLRERLAACERRAAELRAVRELQRERASLAERQAALAAQAPRVAQLAARLARAAQAERLRPLVRRRSAAEAQLAQQRGAARAAAEALGAAQSALAAAQAAHAAAREALAAQEAPLAARLEQLRQAAQLAAELAAARERLAALAAEGGRREAQLAALRAEQARERELREKALQRQAQLRDELKRAEVPAAHRERLQEALQEKRELERLAKLEAEQQAESNRLQAELQRLSQAGASLQAAQREWERLATEWTQELLAAYRASREAESRLTGLESRIAEEIANRRKAQQQAELSAMAEALAAHLHHGEACPVCGSVAHPNPAQPQAGKAMAGTPAAPQDEAAMLERQQNEARESRFAVQGHLQSLQALERQWRQAVEEEPQGLPAALGEAAVTAVSATESSAPGIAGERIAETLRQAAESAAGVSRRIQQLQAKLQELLQSKRQLDKQRHDGEARKQTAQTLFDAHAAKAGETREALNAVRTSWQAKFPELQPEELEELAERLKRQDQLAEELRGRLDKSVEFLDEKRSRMEQLQQELSEAEKEFVRLTAERQALEQQTGQQAERLRAWVGDEDASALAAKAQAELHKLRTEAQRATQLLEEAQARQQAESKAEAAARQAAESARLAYEEAEAEWTQQASAEGFATADEVTQALVEPEQQQAWAAAVEAHGKQEHQLASRQMELDAELAGRQVTEEEWTALEEELARCKAEDESALQATAKAERDHEELQAKHARWSELEAEREKSQQELSMLGKLQSVLRGNAFVEFLAEEQLMHVSRAASERLGQLTRQKYAIEVDSGGGFVIRDNANGGVRRPVTTLSGGETFLTSLSLSLALSTQIQLKGEHPLEFFFLDEGFGTLDQELLDTVITALEKLHLDKLTVGVISHVPELRARLPRRLVVHPAEPNGRGSRVTLETM</sequence>
<dbReference type="PANTHER" id="PTHR32114">
    <property type="entry name" value="ABC TRANSPORTER ABCH.3"/>
    <property type="match status" value="1"/>
</dbReference>
<reference evidence="6 7" key="1">
    <citation type="submission" date="2014-06" db="EMBL/GenBank/DDBJ databases">
        <title>Draft genome sequence of Paenibacillus sp. MSt1.</title>
        <authorList>
            <person name="Aw Y.K."/>
            <person name="Ong K.S."/>
            <person name="Gan H.M."/>
            <person name="Lee S.M."/>
        </authorList>
    </citation>
    <scope>NUCLEOTIDE SEQUENCE [LARGE SCALE GENOMIC DNA]</scope>
    <source>
        <strain evidence="6 7">MSt1</strain>
    </source>
</reference>
<proteinExistence type="inferred from homology"/>
<dbReference type="Gene3D" id="3.40.50.300">
    <property type="entry name" value="P-loop containing nucleotide triphosphate hydrolases"/>
    <property type="match status" value="2"/>
</dbReference>
<dbReference type="SUPFAM" id="SSF52540">
    <property type="entry name" value="P-loop containing nucleoside triphosphate hydrolases"/>
    <property type="match status" value="1"/>
</dbReference>
<dbReference type="InterPro" id="IPR038729">
    <property type="entry name" value="Rad50/SbcC_AAA"/>
</dbReference>
<evidence type="ECO:0000313" key="6">
    <source>
        <dbReference type="EMBL" id="KEQ27167.1"/>
    </source>
</evidence>
<dbReference type="GO" id="GO:0006302">
    <property type="term" value="P:double-strand break repair"/>
    <property type="evidence" value="ECO:0007669"/>
    <property type="project" value="InterPro"/>
</dbReference>
<evidence type="ECO:0000256" key="1">
    <source>
        <dbReference type="ARBA" id="ARBA00006930"/>
    </source>
</evidence>
<dbReference type="Proteomes" id="UP000028123">
    <property type="component" value="Unassembled WGS sequence"/>
</dbReference>
<dbReference type="Pfam" id="PF13558">
    <property type="entry name" value="SbcC_Walker_B"/>
    <property type="match status" value="1"/>
</dbReference>
<feature type="coiled-coil region" evidence="4">
    <location>
        <begin position="350"/>
        <end position="519"/>
    </location>
</feature>
<gene>
    <name evidence="6" type="ORF">ET33_25145</name>
</gene>
<organism evidence="6 7">
    <name type="scientific">Paenibacillus tyrfis</name>
    <dbReference type="NCBI Taxonomy" id="1501230"/>
    <lineage>
        <taxon>Bacteria</taxon>
        <taxon>Bacillati</taxon>
        <taxon>Bacillota</taxon>
        <taxon>Bacilli</taxon>
        <taxon>Bacillales</taxon>
        <taxon>Paenibacillaceae</taxon>
        <taxon>Paenibacillus</taxon>
    </lineage>
</organism>
<dbReference type="PANTHER" id="PTHR32114:SF2">
    <property type="entry name" value="ABC TRANSPORTER ABCH.3"/>
    <property type="match status" value="1"/>
</dbReference>
<name>A0A081P8Z4_9BACL</name>
<dbReference type="RefSeq" id="WP_036677146.1">
    <property type="nucleotide sequence ID" value="NZ_JNVM01000004.1"/>
</dbReference>
<evidence type="ECO:0000256" key="4">
    <source>
        <dbReference type="SAM" id="Coils"/>
    </source>
</evidence>
<keyword evidence="7" id="KW-1185">Reference proteome</keyword>
<dbReference type="AlphaFoldDB" id="A0A081P8Z4"/>
<evidence type="ECO:0000256" key="3">
    <source>
        <dbReference type="ARBA" id="ARBA00013368"/>
    </source>
</evidence>
<comment type="subunit">
    <text evidence="2">Heterodimer of SbcC and SbcD.</text>
</comment>
<feature type="domain" description="Rad50/SbcC-type AAA" evidence="5">
    <location>
        <begin position="6"/>
        <end position="191"/>
    </location>
</feature>